<keyword evidence="1" id="KW-0539">Nucleus</keyword>
<feature type="domain" description="Xylanolytic transcriptional activator regulatory" evidence="2">
    <location>
        <begin position="35"/>
        <end position="200"/>
    </location>
</feature>
<dbReference type="CDD" id="cd12148">
    <property type="entry name" value="fungal_TF_MHR"/>
    <property type="match status" value="1"/>
</dbReference>
<evidence type="ECO:0000259" key="2">
    <source>
        <dbReference type="Pfam" id="PF04082"/>
    </source>
</evidence>
<comment type="caution">
    <text evidence="3">The sequence shown here is derived from an EMBL/GenBank/DDBJ whole genome shotgun (WGS) entry which is preliminary data.</text>
</comment>
<dbReference type="Proteomes" id="UP000724874">
    <property type="component" value="Unassembled WGS sequence"/>
</dbReference>
<dbReference type="GO" id="GO:0003677">
    <property type="term" value="F:DNA binding"/>
    <property type="evidence" value="ECO:0007669"/>
    <property type="project" value="InterPro"/>
</dbReference>
<dbReference type="GO" id="GO:0008270">
    <property type="term" value="F:zinc ion binding"/>
    <property type="evidence" value="ECO:0007669"/>
    <property type="project" value="InterPro"/>
</dbReference>
<keyword evidence="4" id="KW-1185">Reference proteome</keyword>
<dbReference type="Pfam" id="PF04082">
    <property type="entry name" value="Fungal_trans"/>
    <property type="match status" value="1"/>
</dbReference>
<dbReference type="AlphaFoldDB" id="A0A9P5TEX5"/>
<reference evidence="3" key="1">
    <citation type="submission" date="2020-11" db="EMBL/GenBank/DDBJ databases">
        <authorList>
            <consortium name="DOE Joint Genome Institute"/>
            <person name="Ahrendt S."/>
            <person name="Riley R."/>
            <person name="Andreopoulos W."/>
            <person name="LaButti K."/>
            <person name="Pangilinan J."/>
            <person name="Ruiz-duenas F.J."/>
            <person name="Barrasa J.M."/>
            <person name="Sanchez-Garcia M."/>
            <person name="Camarero S."/>
            <person name="Miyauchi S."/>
            <person name="Serrano A."/>
            <person name="Linde D."/>
            <person name="Babiker R."/>
            <person name="Drula E."/>
            <person name="Ayuso-Fernandez I."/>
            <person name="Pacheco R."/>
            <person name="Padilla G."/>
            <person name="Ferreira P."/>
            <person name="Barriuso J."/>
            <person name="Kellner H."/>
            <person name="Castanera R."/>
            <person name="Alfaro M."/>
            <person name="Ramirez L."/>
            <person name="Pisabarro A.G."/>
            <person name="Kuo A."/>
            <person name="Tritt A."/>
            <person name="Lipzen A."/>
            <person name="He G."/>
            <person name="Yan M."/>
            <person name="Ng V."/>
            <person name="Cullen D."/>
            <person name="Martin F."/>
            <person name="Rosso M.-N."/>
            <person name="Henrissat B."/>
            <person name="Hibbett D."/>
            <person name="Martinez A.T."/>
            <person name="Grigoriev I.V."/>
        </authorList>
    </citation>
    <scope>NUCLEOTIDE SEQUENCE</scope>
    <source>
        <strain evidence="3">AH 44721</strain>
    </source>
</reference>
<evidence type="ECO:0000313" key="4">
    <source>
        <dbReference type="Proteomes" id="UP000724874"/>
    </source>
</evidence>
<dbReference type="EMBL" id="JADNYJ010000287">
    <property type="protein sequence ID" value="KAF8871902.1"/>
    <property type="molecule type" value="Genomic_DNA"/>
</dbReference>
<proteinExistence type="predicted"/>
<dbReference type="OrthoDB" id="3041899at2759"/>
<name>A0A9P5TEX5_GYMJU</name>
<evidence type="ECO:0000313" key="3">
    <source>
        <dbReference type="EMBL" id="KAF8871902.1"/>
    </source>
</evidence>
<sequence>MHVSTTCLISSGAVSGPGLTPNRALFNTHLAIDYSGPHDLALLFIVLAIGVIVGQEPSNALREHFYQISGATISLKPILEQPSTVTIQALHLTSIYNAMGGNDLKSKTSMEMTWSLVTLVAYLFQTVYCDCACWGLTPKMVQRRCMLFWDLFIMDVWLHSKLTRITHLPSFSLDYIDCSYPMYGANTEPSSSFETWFFWFMAECVAEVAAHTLTTEVPSFATIIELDPKVHDFPLPEGFPTSPEDTVLLYIHCSFFAQAIIKHPINLLKSACALSFLAAY</sequence>
<dbReference type="InterPro" id="IPR007219">
    <property type="entry name" value="XnlR_reg_dom"/>
</dbReference>
<protein>
    <recommendedName>
        <fullName evidence="2">Xylanolytic transcriptional activator regulatory domain-containing protein</fullName>
    </recommendedName>
</protein>
<gene>
    <name evidence="3" type="ORF">CPB84DRAFT_1818132</name>
</gene>
<dbReference type="GO" id="GO:0006351">
    <property type="term" value="P:DNA-templated transcription"/>
    <property type="evidence" value="ECO:0007669"/>
    <property type="project" value="InterPro"/>
</dbReference>
<evidence type="ECO:0000256" key="1">
    <source>
        <dbReference type="ARBA" id="ARBA00023242"/>
    </source>
</evidence>
<accession>A0A9P5TEX5</accession>
<organism evidence="3 4">
    <name type="scientific">Gymnopilus junonius</name>
    <name type="common">Spectacular rustgill mushroom</name>
    <name type="synonym">Gymnopilus spectabilis subsp. junonius</name>
    <dbReference type="NCBI Taxonomy" id="109634"/>
    <lineage>
        <taxon>Eukaryota</taxon>
        <taxon>Fungi</taxon>
        <taxon>Dikarya</taxon>
        <taxon>Basidiomycota</taxon>
        <taxon>Agaricomycotina</taxon>
        <taxon>Agaricomycetes</taxon>
        <taxon>Agaricomycetidae</taxon>
        <taxon>Agaricales</taxon>
        <taxon>Agaricineae</taxon>
        <taxon>Hymenogastraceae</taxon>
        <taxon>Gymnopilus</taxon>
    </lineage>
</organism>